<reference evidence="3 4" key="1">
    <citation type="submission" date="2023-02" db="EMBL/GenBank/DDBJ databases">
        <title>LHISI_Scaffold_Assembly.</title>
        <authorList>
            <person name="Stuart O.P."/>
            <person name="Cleave R."/>
            <person name="Magrath M.J.L."/>
            <person name="Mikheyev A.S."/>
        </authorList>
    </citation>
    <scope>NUCLEOTIDE SEQUENCE [LARGE SCALE GENOMIC DNA]</scope>
    <source>
        <strain evidence="3">Daus_M_001</strain>
        <tissue evidence="3">Leg muscle</tissue>
    </source>
</reference>
<accession>A0ABQ9GJR4</accession>
<evidence type="ECO:0000313" key="3">
    <source>
        <dbReference type="EMBL" id="KAJ8872244.1"/>
    </source>
</evidence>
<protein>
    <submittedName>
        <fullName evidence="3">Uncharacterized protein</fullName>
    </submittedName>
</protein>
<name>A0ABQ9GJR4_9NEOP</name>
<comment type="caution">
    <text evidence="3">The sequence shown here is derived from an EMBL/GenBank/DDBJ whole genome shotgun (WGS) entry which is preliminary data.</text>
</comment>
<feature type="region of interest" description="Disordered" evidence="1">
    <location>
        <begin position="457"/>
        <end position="490"/>
    </location>
</feature>
<keyword evidence="2" id="KW-0732">Signal</keyword>
<dbReference type="Proteomes" id="UP001159363">
    <property type="component" value="Chromosome 10"/>
</dbReference>
<feature type="chain" id="PRO_5047166711" evidence="2">
    <location>
        <begin position="22"/>
        <end position="506"/>
    </location>
</feature>
<evidence type="ECO:0000313" key="4">
    <source>
        <dbReference type="Proteomes" id="UP001159363"/>
    </source>
</evidence>
<evidence type="ECO:0000256" key="2">
    <source>
        <dbReference type="SAM" id="SignalP"/>
    </source>
</evidence>
<keyword evidence="4" id="KW-1185">Reference proteome</keyword>
<feature type="region of interest" description="Disordered" evidence="1">
    <location>
        <begin position="226"/>
        <end position="251"/>
    </location>
</feature>
<organism evidence="3 4">
    <name type="scientific">Dryococelus australis</name>
    <dbReference type="NCBI Taxonomy" id="614101"/>
    <lineage>
        <taxon>Eukaryota</taxon>
        <taxon>Metazoa</taxon>
        <taxon>Ecdysozoa</taxon>
        <taxon>Arthropoda</taxon>
        <taxon>Hexapoda</taxon>
        <taxon>Insecta</taxon>
        <taxon>Pterygota</taxon>
        <taxon>Neoptera</taxon>
        <taxon>Polyneoptera</taxon>
        <taxon>Phasmatodea</taxon>
        <taxon>Verophasmatodea</taxon>
        <taxon>Anareolatae</taxon>
        <taxon>Phasmatidae</taxon>
        <taxon>Eurycanthinae</taxon>
        <taxon>Dryococelus</taxon>
    </lineage>
</organism>
<proteinExistence type="predicted"/>
<dbReference type="EMBL" id="JARBHB010000011">
    <property type="protein sequence ID" value="KAJ8872244.1"/>
    <property type="molecule type" value="Genomic_DNA"/>
</dbReference>
<gene>
    <name evidence="3" type="ORF">PR048_025846</name>
</gene>
<sequence>MSLASDFILLACAAGIPGVSAAIPPLHFDVNTSLSSDRHMSTINPLWRWAYSTGSLVCGPLISVVQQCRAWYILGWVTAKDLYVAAGARPSLARPDNVNTWIRQEVEAFAVVVDAFLALGAAVVERLPCSPPTKAIRVHSPAGSLRIFACGNCAGRCSWQAGFLGDLPFPPPSHSGVAPYSPSRTWIAGIQESGETGDLLENPPTSGIVQHDSHVRRSGLWPRQESSPVRLVGSSEAKGRDLGGVGMKGWGKREIPEKTRRPAESSGTMFTCKNPGVTRLEIEPLFALVRSEQPWERVLNLIGHRLLWHVPYTDRHSPSKVGAAVARWLGRSPPTTAIRARYPAGSLPGFHMWESCWTMLLVGGVFSGCSRFPRPCIPAPLHPRVSLHVMPGNDVSNYGPQLGATLAERLACSPPTKVMRVQSPAGSPLDFRMRESCRTMQSAGGFSRGFPPPFHSGAAPYSPLIGSQDPDVKSRPNLSTRSSCDRTETHSTLGEITWRNYRLQQT</sequence>
<evidence type="ECO:0000256" key="1">
    <source>
        <dbReference type="SAM" id="MobiDB-lite"/>
    </source>
</evidence>
<feature type="signal peptide" evidence="2">
    <location>
        <begin position="1"/>
        <end position="21"/>
    </location>
</feature>